<evidence type="ECO:0000313" key="2">
    <source>
        <dbReference type="Proteomes" id="UP000319817"/>
    </source>
</evidence>
<keyword evidence="2" id="KW-1185">Reference proteome</keyword>
<dbReference type="RefSeq" id="WP_145416951.1">
    <property type="nucleotide sequence ID" value="NZ_CP036526.1"/>
</dbReference>
<gene>
    <name evidence="1" type="ORF">K239x_13330</name>
</gene>
<dbReference type="EMBL" id="CP036526">
    <property type="protein sequence ID" value="QDT09387.1"/>
    <property type="molecule type" value="Genomic_DNA"/>
</dbReference>
<proteinExistence type="predicted"/>
<dbReference type="AlphaFoldDB" id="A0A517NQI4"/>
<reference evidence="1 2" key="1">
    <citation type="submission" date="2019-02" db="EMBL/GenBank/DDBJ databases">
        <title>Deep-cultivation of Planctomycetes and their phenomic and genomic characterization uncovers novel biology.</title>
        <authorList>
            <person name="Wiegand S."/>
            <person name="Jogler M."/>
            <person name="Boedeker C."/>
            <person name="Pinto D."/>
            <person name="Vollmers J."/>
            <person name="Rivas-Marin E."/>
            <person name="Kohn T."/>
            <person name="Peeters S.H."/>
            <person name="Heuer A."/>
            <person name="Rast P."/>
            <person name="Oberbeckmann S."/>
            <person name="Bunk B."/>
            <person name="Jeske O."/>
            <person name="Meyerdierks A."/>
            <person name="Storesund J.E."/>
            <person name="Kallscheuer N."/>
            <person name="Luecker S."/>
            <person name="Lage O.M."/>
            <person name="Pohl T."/>
            <person name="Merkel B.J."/>
            <person name="Hornburger P."/>
            <person name="Mueller R.-W."/>
            <person name="Bruemmer F."/>
            <person name="Labrenz M."/>
            <person name="Spormann A.M."/>
            <person name="Op den Camp H."/>
            <person name="Overmann J."/>
            <person name="Amann R."/>
            <person name="Jetten M.S.M."/>
            <person name="Mascher T."/>
            <person name="Medema M.H."/>
            <person name="Devos D.P."/>
            <person name="Kaster A.-K."/>
            <person name="Ovreas L."/>
            <person name="Rohde M."/>
            <person name="Galperin M.Y."/>
            <person name="Jogler C."/>
        </authorList>
    </citation>
    <scope>NUCLEOTIDE SEQUENCE [LARGE SCALE GENOMIC DNA]</scope>
    <source>
        <strain evidence="1 2">K23_9</strain>
    </source>
</reference>
<sequence>MSWIKHLRERWHNWVGDHDMERAIRRHLTTDGYFGGTAKLRNVRLVAVQRPGWLQIFRFEATARVDRSNANADEPAPDAEYHELFGLVREDARKDQSSVRVFRNNADRGELFKQWSEDLICLRGAQGLSPNA</sequence>
<protein>
    <submittedName>
        <fullName evidence="1">Uncharacterized protein</fullName>
    </submittedName>
</protein>
<evidence type="ECO:0000313" key="1">
    <source>
        <dbReference type="EMBL" id="QDT09387.1"/>
    </source>
</evidence>
<accession>A0A517NQI4</accession>
<dbReference type="OrthoDB" id="274356at2"/>
<dbReference type="Proteomes" id="UP000319817">
    <property type="component" value="Chromosome"/>
</dbReference>
<name>A0A517NQI4_9BACT</name>
<organism evidence="1 2">
    <name type="scientific">Stieleria marina</name>
    <dbReference type="NCBI Taxonomy" id="1930275"/>
    <lineage>
        <taxon>Bacteria</taxon>
        <taxon>Pseudomonadati</taxon>
        <taxon>Planctomycetota</taxon>
        <taxon>Planctomycetia</taxon>
        <taxon>Pirellulales</taxon>
        <taxon>Pirellulaceae</taxon>
        <taxon>Stieleria</taxon>
    </lineage>
</organism>